<feature type="region of interest" description="Disordered" evidence="1">
    <location>
        <begin position="176"/>
        <end position="303"/>
    </location>
</feature>
<dbReference type="Proteomes" id="UP001378592">
    <property type="component" value="Unassembled WGS sequence"/>
</dbReference>
<evidence type="ECO:0000256" key="1">
    <source>
        <dbReference type="SAM" id="MobiDB-lite"/>
    </source>
</evidence>
<evidence type="ECO:0000313" key="3">
    <source>
        <dbReference type="Proteomes" id="UP001378592"/>
    </source>
</evidence>
<sequence>MQIPPTDGLDKMASLGEATSWLRAVLTLLLAHEEREVAIQLLRQDRQRFSDPSTQVTAIGPILLLKFNFATPAERRLKESAYRLTVVAKFAGDCSLLPGDVELYSHTKRMHPMEKVLQVVLEDVMKTGRASSSRVRLESPLVELVRGWWDALVFVLAGAEAGVAADAGAAAAAAEEARTPSSPSTSVSSFPSLIVSPCKPAGVDTRRPTPIKSQPGSSPPRSLAPRRARRAPTPYRATPRRSSSSGSSPPRSPAPRRALRPPTPYRAISRTPTPQSTPPSSSPPHSPAPHRPTSYRPKPLSPSPLLLASRRLAFHRPSHQYCPPLYPLPLSPSPPLLAVQAPTPRSTPPPLASRRHTPQSPRLDAPTAGVPQGPTPRKRGRLSSTRRKLLMTSTDTDRSRAG</sequence>
<name>A0AAN9Z0B3_9ORTH</name>
<feature type="compositionally biased region" description="Low complexity" evidence="1">
    <location>
        <begin position="265"/>
        <end position="274"/>
    </location>
</feature>
<dbReference type="PRINTS" id="PR01217">
    <property type="entry name" value="PRICHEXTENSN"/>
</dbReference>
<gene>
    <name evidence="2" type="ORF">R5R35_009198</name>
</gene>
<evidence type="ECO:0000313" key="2">
    <source>
        <dbReference type="EMBL" id="KAK7791556.1"/>
    </source>
</evidence>
<proteinExistence type="predicted"/>
<reference evidence="2 3" key="1">
    <citation type="submission" date="2024-03" db="EMBL/GenBank/DDBJ databases">
        <title>The genome assembly and annotation of the cricket Gryllus longicercus Weissman &amp; Gray.</title>
        <authorList>
            <person name="Szrajer S."/>
            <person name="Gray D."/>
            <person name="Ylla G."/>
        </authorList>
    </citation>
    <scope>NUCLEOTIDE SEQUENCE [LARGE SCALE GENOMIC DNA]</scope>
    <source>
        <strain evidence="2">DAG 2021-001</strain>
        <tissue evidence="2">Whole body minus gut</tissue>
    </source>
</reference>
<dbReference type="EMBL" id="JAZDUA010000524">
    <property type="protein sequence ID" value="KAK7791556.1"/>
    <property type="molecule type" value="Genomic_DNA"/>
</dbReference>
<feature type="compositionally biased region" description="Low complexity" evidence="1">
    <location>
        <begin position="231"/>
        <end position="249"/>
    </location>
</feature>
<feature type="compositionally biased region" description="Low complexity" evidence="1">
    <location>
        <begin position="176"/>
        <end position="197"/>
    </location>
</feature>
<comment type="caution">
    <text evidence="2">The sequence shown here is derived from an EMBL/GenBank/DDBJ whole genome shotgun (WGS) entry which is preliminary data.</text>
</comment>
<protein>
    <submittedName>
        <fullName evidence="2">Uncharacterized protein</fullName>
    </submittedName>
</protein>
<keyword evidence="3" id="KW-1185">Reference proteome</keyword>
<dbReference type="AlphaFoldDB" id="A0AAN9Z0B3"/>
<feature type="compositionally biased region" description="Pro residues" evidence="1">
    <location>
        <begin position="275"/>
        <end position="290"/>
    </location>
</feature>
<feature type="region of interest" description="Disordered" evidence="1">
    <location>
        <begin position="333"/>
        <end position="402"/>
    </location>
</feature>
<organism evidence="2 3">
    <name type="scientific">Gryllus longicercus</name>
    <dbReference type="NCBI Taxonomy" id="2509291"/>
    <lineage>
        <taxon>Eukaryota</taxon>
        <taxon>Metazoa</taxon>
        <taxon>Ecdysozoa</taxon>
        <taxon>Arthropoda</taxon>
        <taxon>Hexapoda</taxon>
        <taxon>Insecta</taxon>
        <taxon>Pterygota</taxon>
        <taxon>Neoptera</taxon>
        <taxon>Polyneoptera</taxon>
        <taxon>Orthoptera</taxon>
        <taxon>Ensifera</taxon>
        <taxon>Gryllidea</taxon>
        <taxon>Grylloidea</taxon>
        <taxon>Gryllidae</taxon>
        <taxon>Gryllinae</taxon>
        <taxon>Gryllus</taxon>
    </lineage>
</organism>
<accession>A0AAN9Z0B3</accession>
<feature type="compositionally biased region" description="Basic residues" evidence="1">
    <location>
        <begin position="376"/>
        <end position="389"/>
    </location>
</feature>